<accession>A0A2T2XGQ5</accession>
<keyword evidence="5" id="KW-0969">Cilium</keyword>
<keyword evidence="2" id="KW-0975">Bacterial flagellum</keyword>
<dbReference type="EMBL" id="PXYW01000017">
    <property type="protein sequence ID" value="PSR33660.1"/>
    <property type="molecule type" value="Genomic_DNA"/>
</dbReference>
<dbReference type="GO" id="GO:0009425">
    <property type="term" value="C:bacterial-type flagellum basal body"/>
    <property type="evidence" value="ECO:0007669"/>
    <property type="project" value="UniProtKB-SubCell"/>
</dbReference>
<organism evidence="5 6">
    <name type="scientific">Sulfobacillus benefaciens</name>
    <dbReference type="NCBI Taxonomy" id="453960"/>
    <lineage>
        <taxon>Bacteria</taxon>
        <taxon>Bacillati</taxon>
        <taxon>Bacillota</taxon>
        <taxon>Clostridia</taxon>
        <taxon>Eubacteriales</taxon>
        <taxon>Clostridiales Family XVII. Incertae Sedis</taxon>
        <taxon>Sulfobacillus</taxon>
    </lineage>
</organism>
<dbReference type="InterPro" id="IPR053967">
    <property type="entry name" value="LlgE_F_G-like_D1"/>
</dbReference>
<dbReference type="InterPro" id="IPR037925">
    <property type="entry name" value="FlgE/F/G-like"/>
</dbReference>
<evidence type="ECO:0000256" key="1">
    <source>
        <dbReference type="ARBA" id="ARBA00009677"/>
    </source>
</evidence>
<dbReference type="InterPro" id="IPR019776">
    <property type="entry name" value="Flagellar_basal_body_rod_CS"/>
</dbReference>
<dbReference type="InterPro" id="IPR001444">
    <property type="entry name" value="Flag_bb_rod_N"/>
</dbReference>
<dbReference type="InterPro" id="IPR020013">
    <property type="entry name" value="Flagellar_FlgE/F/G"/>
</dbReference>
<evidence type="ECO:0000313" key="5">
    <source>
        <dbReference type="EMBL" id="PSR33660.1"/>
    </source>
</evidence>
<feature type="domain" description="Flagellar hook protein FlgE/F/G-like D1" evidence="4">
    <location>
        <begin position="94"/>
        <end position="156"/>
    </location>
</feature>
<feature type="domain" description="Flagellar basal body rod protein N-terminal" evidence="3">
    <location>
        <begin position="5"/>
        <end position="34"/>
    </location>
</feature>
<dbReference type="SUPFAM" id="SSF117143">
    <property type="entry name" value="Flagellar hook protein flgE"/>
    <property type="match status" value="1"/>
</dbReference>
<dbReference type="PROSITE" id="PS00588">
    <property type="entry name" value="FLAGELLA_BB_ROD"/>
    <property type="match status" value="1"/>
</dbReference>
<dbReference type="PANTHER" id="PTHR30435:SF19">
    <property type="entry name" value="FLAGELLAR BASAL-BODY ROD PROTEIN FLGG"/>
    <property type="match status" value="1"/>
</dbReference>
<comment type="similarity">
    <text evidence="1 2">Belongs to the flagella basal body rod proteins family.</text>
</comment>
<keyword evidence="5" id="KW-0282">Flagellum</keyword>
<dbReference type="PANTHER" id="PTHR30435">
    <property type="entry name" value="FLAGELLAR PROTEIN"/>
    <property type="match status" value="1"/>
</dbReference>
<sequence length="258" mass="26051">MFTVMNIGANGLNVQSQVLNAVSSNIANANTPGYGEEVVTTGSMASTPVRAANVTLANQVLASPLNLVSGATMASDVPEFNQGIVSSNIASNLAIDGNGFFAVSLPGGQLAYTRAGNFTLDANGELVLPTGARLYPPINIPVGDSYTIESNGAVMVSRPGGTPVKAGQIQLALVPNPQGMLAIGNTLFTLSKASGAASLVNPGTTNAGTLVSGALNQSSTNMTDSLVNLVQAETLYGLNARVVSVGETVAKATTNIQV</sequence>
<evidence type="ECO:0000256" key="2">
    <source>
        <dbReference type="RuleBase" id="RU362116"/>
    </source>
</evidence>
<dbReference type="Pfam" id="PF00460">
    <property type="entry name" value="Flg_bb_rod"/>
    <property type="match status" value="1"/>
</dbReference>
<evidence type="ECO:0000313" key="6">
    <source>
        <dbReference type="Proteomes" id="UP000242972"/>
    </source>
</evidence>
<comment type="caution">
    <text evidence="5">The sequence shown here is derived from an EMBL/GenBank/DDBJ whole genome shotgun (WGS) entry which is preliminary data.</text>
</comment>
<dbReference type="GO" id="GO:0071978">
    <property type="term" value="P:bacterial-type flagellum-dependent swarming motility"/>
    <property type="evidence" value="ECO:0007669"/>
    <property type="project" value="TreeGrafter"/>
</dbReference>
<evidence type="ECO:0000259" key="3">
    <source>
        <dbReference type="Pfam" id="PF00460"/>
    </source>
</evidence>
<protein>
    <submittedName>
        <fullName evidence="5">Flagellar hook-basal body protein</fullName>
    </submittedName>
</protein>
<keyword evidence="5" id="KW-0966">Cell projection</keyword>
<dbReference type="Proteomes" id="UP000242972">
    <property type="component" value="Unassembled WGS sequence"/>
</dbReference>
<evidence type="ECO:0000259" key="4">
    <source>
        <dbReference type="Pfam" id="PF22692"/>
    </source>
</evidence>
<comment type="subcellular location">
    <subcellularLocation>
        <location evidence="2">Bacterial flagellum basal body</location>
    </subcellularLocation>
</comment>
<dbReference type="NCBIfam" id="TIGR03506">
    <property type="entry name" value="FlgEFG_subfam"/>
    <property type="match status" value="1"/>
</dbReference>
<proteinExistence type="inferred from homology"/>
<name>A0A2T2XGQ5_9FIRM</name>
<gene>
    <name evidence="5" type="ORF">C7B46_08615</name>
</gene>
<dbReference type="AlphaFoldDB" id="A0A2T2XGQ5"/>
<reference evidence="5 6" key="1">
    <citation type="journal article" date="2014" name="BMC Genomics">
        <title>Comparison of environmental and isolate Sulfobacillus genomes reveals diverse carbon, sulfur, nitrogen, and hydrogen metabolisms.</title>
        <authorList>
            <person name="Justice N.B."/>
            <person name="Norman A."/>
            <person name="Brown C.T."/>
            <person name="Singh A."/>
            <person name="Thomas B.C."/>
            <person name="Banfield J.F."/>
        </authorList>
    </citation>
    <scope>NUCLEOTIDE SEQUENCE [LARGE SCALE GENOMIC DNA]</scope>
    <source>
        <strain evidence="5">AMDSBA4</strain>
    </source>
</reference>
<dbReference type="Pfam" id="PF22692">
    <property type="entry name" value="LlgE_F_G_D1"/>
    <property type="match status" value="1"/>
</dbReference>